<dbReference type="Pfam" id="PF04366">
    <property type="entry name" value="Ysc84"/>
    <property type="match status" value="1"/>
</dbReference>
<dbReference type="GO" id="GO:0035091">
    <property type="term" value="F:phosphatidylinositol binding"/>
    <property type="evidence" value="ECO:0007669"/>
    <property type="project" value="TreeGrafter"/>
</dbReference>
<dbReference type="PANTHER" id="PTHR15629:SF2">
    <property type="entry name" value="SH3 DOMAIN-CONTAINING YSC84-LIKE PROTEIN 1"/>
    <property type="match status" value="1"/>
</dbReference>
<gene>
    <name evidence="2" type="ORF">CHYS00102_LOCUS31067</name>
</gene>
<sequence>MCGNHPLSQDRKIPIDLLKSAHGLLFLTVARGGLFLSGRVGTGLVVARRPNRGWSPPCAVGTLGLGWGAVVGADVTEFLFVFNQDRAVEALAAGHINFGAEVAVSAGPIGRGTGGRLGVGTDGKGVVPVYCYSHSKGLFAGISVEGSVVVVRDDVNAKFYGRPVMPSDLLVRNGVEGQRGVRAAKVLYDALDEACNVSVSSERAVSREGIE</sequence>
<evidence type="ECO:0000259" key="1">
    <source>
        <dbReference type="Pfam" id="PF04366"/>
    </source>
</evidence>
<proteinExistence type="predicted"/>
<reference evidence="2" key="1">
    <citation type="submission" date="2021-01" db="EMBL/GenBank/DDBJ databases">
        <authorList>
            <person name="Corre E."/>
            <person name="Pelletier E."/>
            <person name="Niang G."/>
            <person name="Scheremetjew M."/>
            <person name="Finn R."/>
            <person name="Kale V."/>
            <person name="Holt S."/>
            <person name="Cochrane G."/>
            <person name="Meng A."/>
            <person name="Brown T."/>
            <person name="Cohen L."/>
        </authorList>
    </citation>
    <scope>NUCLEOTIDE SEQUENCE</scope>
    <source>
        <strain evidence="2">308</strain>
    </source>
</reference>
<feature type="domain" description="Ysc84 actin-binding" evidence="1">
    <location>
        <begin position="64"/>
        <end position="194"/>
    </location>
</feature>
<evidence type="ECO:0000313" key="2">
    <source>
        <dbReference type="EMBL" id="CAD8903847.1"/>
    </source>
</evidence>
<name>A0A7S1C1S4_9STRA</name>
<dbReference type="InterPro" id="IPR051702">
    <property type="entry name" value="SH3_domain_YSC84-like"/>
</dbReference>
<dbReference type="EMBL" id="HBFR01042493">
    <property type="protein sequence ID" value="CAD8903847.1"/>
    <property type="molecule type" value="Transcribed_RNA"/>
</dbReference>
<dbReference type="InterPro" id="IPR007461">
    <property type="entry name" value="Ysc84_actin-binding"/>
</dbReference>
<dbReference type="AlphaFoldDB" id="A0A7S1C1S4"/>
<organism evidence="2">
    <name type="scientific">Corethron hystrix</name>
    <dbReference type="NCBI Taxonomy" id="216773"/>
    <lineage>
        <taxon>Eukaryota</taxon>
        <taxon>Sar</taxon>
        <taxon>Stramenopiles</taxon>
        <taxon>Ochrophyta</taxon>
        <taxon>Bacillariophyta</taxon>
        <taxon>Coscinodiscophyceae</taxon>
        <taxon>Corethrophycidae</taxon>
        <taxon>Corethrales</taxon>
        <taxon>Corethraceae</taxon>
        <taxon>Corethron</taxon>
    </lineage>
</organism>
<protein>
    <recommendedName>
        <fullName evidence="1">Ysc84 actin-binding domain-containing protein</fullName>
    </recommendedName>
</protein>
<dbReference type="PANTHER" id="PTHR15629">
    <property type="entry name" value="SH3YL1 PROTEIN"/>
    <property type="match status" value="1"/>
</dbReference>
<accession>A0A7S1C1S4</accession>